<dbReference type="InterPro" id="IPR005495">
    <property type="entry name" value="LptG/LptF_permease"/>
</dbReference>
<reference evidence="7 8" key="1">
    <citation type="journal article" date="2016" name="Front. Microbiol.">
        <title>Genomic Resource of Rice Seed Associated Bacteria.</title>
        <authorList>
            <person name="Midha S."/>
            <person name="Bansal K."/>
            <person name="Sharma S."/>
            <person name="Kumar N."/>
            <person name="Patil P.P."/>
            <person name="Chaudhry V."/>
            <person name="Patil P.B."/>
        </authorList>
    </citation>
    <scope>NUCLEOTIDE SEQUENCE [LARGE SCALE GENOMIC DNA]</scope>
    <source>
        <strain evidence="7 8">NS226</strain>
    </source>
</reference>
<feature type="transmembrane region" description="Helical" evidence="6">
    <location>
        <begin position="310"/>
        <end position="330"/>
    </location>
</feature>
<feature type="transmembrane region" description="Helical" evidence="6">
    <location>
        <begin position="50"/>
        <end position="77"/>
    </location>
</feature>
<protein>
    <submittedName>
        <fullName evidence="7">Permease</fullName>
    </submittedName>
</protein>
<feature type="transmembrane region" description="Helical" evidence="6">
    <location>
        <begin position="12"/>
        <end position="30"/>
    </location>
</feature>
<comment type="caution">
    <text evidence="7">The sequence shown here is derived from an EMBL/GenBank/DDBJ whole genome shotgun (WGS) entry which is preliminary data.</text>
</comment>
<dbReference type="GO" id="GO:0015920">
    <property type="term" value="P:lipopolysaccharide transport"/>
    <property type="evidence" value="ECO:0007669"/>
    <property type="project" value="TreeGrafter"/>
</dbReference>
<dbReference type="Pfam" id="PF03739">
    <property type="entry name" value="LptF_LptG"/>
    <property type="match status" value="1"/>
</dbReference>
<organism evidence="7 8">
    <name type="scientific">Aureimonas ureilytica</name>
    <dbReference type="NCBI Taxonomy" id="401562"/>
    <lineage>
        <taxon>Bacteria</taxon>
        <taxon>Pseudomonadati</taxon>
        <taxon>Pseudomonadota</taxon>
        <taxon>Alphaproteobacteria</taxon>
        <taxon>Hyphomicrobiales</taxon>
        <taxon>Aurantimonadaceae</taxon>
        <taxon>Aureimonas</taxon>
    </lineage>
</organism>
<accession>A0A175R3A5</accession>
<feature type="transmembrane region" description="Helical" evidence="6">
    <location>
        <begin position="98"/>
        <end position="116"/>
    </location>
</feature>
<evidence type="ECO:0000256" key="2">
    <source>
        <dbReference type="ARBA" id="ARBA00022475"/>
    </source>
</evidence>
<name>A0A175R3A5_9HYPH</name>
<proteinExistence type="predicted"/>
<evidence type="ECO:0000313" key="8">
    <source>
        <dbReference type="Proteomes" id="UP000078272"/>
    </source>
</evidence>
<sequence>MKLIERYIFKRVAVYSVGSLAALVMIVWIVQVLQRLDIVRTSATAAGNIIWIALMLMPDLAAGVIPFALLIGAIQALNSLNADSERAVIAAAGGSRKVIFKPILYLAFGAAAIIVINSNFIGPAASSAFQNGIRAINADAISLFLQPGRFERVQDGLVMSIDEARGSNVRGLFLSDTRDPALDLTYFAREAQIVEREGQSYLVLDDGQLHRRNNTNGTVSIIEFQTYAFDLANLRPVETGDWIRMSERSTRELLNPDPNDKVFQLHPNQFVEELAQRRTDWLFPIAFALWALVIASHPRTNRQGPGPAMALGLAGALSLKAIGFVSLSLISKNPRYAVVIYSLPAAAILFDIWLLWRDVNVIEHPIVRRITDGFRWVGAQLARLLPSDRSTSGAGRA</sequence>
<dbReference type="GO" id="GO:0043190">
    <property type="term" value="C:ATP-binding cassette (ABC) transporter complex"/>
    <property type="evidence" value="ECO:0007669"/>
    <property type="project" value="TreeGrafter"/>
</dbReference>
<dbReference type="Proteomes" id="UP000078272">
    <property type="component" value="Unassembled WGS sequence"/>
</dbReference>
<evidence type="ECO:0000256" key="6">
    <source>
        <dbReference type="SAM" id="Phobius"/>
    </source>
</evidence>
<dbReference type="OrthoDB" id="8477889at2"/>
<evidence type="ECO:0000256" key="4">
    <source>
        <dbReference type="ARBA" id="ARBA00022989"/>
    </source>
</evidence>
<dbReference type="AlphaFoldDB" id="A0A175R3A5"/>
<dbReference type="PATRIC" id="fig|401562.3.peg.4623"/>
<dbReference type="RefSeq" id="WP_058636610.1">
    <property type="nucleotide sequence ID" value="NZ_LDPZ01000066.1"/>
</dbReference>
<gene>
    <name evidence="7" type="ORF">NS226_20945</name>
</gene>
<keyword evidence="3 6" id="KW-0812">Transmembrane</keyword>
<evidence type="ECO:0000256" key="3">
    <source>
        <dbReference type="ARBA" id="ARBA00022692"/>
    </source>
</evidence>
<keyword evidence="5 6" id="KW-0472">Membrane</keyword>
<dbReference type="STRING" id="401562.NS365_08195"/>
<dbReference type="PANTHER" id="PTHR33529:SF6">
    <property type="entry name" value="YJGP_YJGQ FAMILY PERMEASE"/>
    <property type="match status" value="1"/>
</dbReference>
<keyword evidence="2" id="KW-1003">Cell membrane</keyword>
<dbReference type="eggNOG" id="COG0795">
    <property type="taxonomic scope" value="Bacteria"/>
</dbReference>
<keyword evidence="4 6" id="KW-1133">Transmembrane helix</keyword>
<evidence type="ECO:0000256" key="1">
    <source>
        <dbReference type="ARBA" id="ARBA00004651"/>
    </source>
</evidence>
<feature type="transmembrane region" description="Helical" evidence="6">
    <location>
        <begin position="336"/>
        <end position="356"/>
    </location>
</feature>
<evidence type="ECO:0000313" key="7">
    <source>
        <dbReference type="EMBL" id="KTQ85171.1"/>
    </source>
</evidence>
<evidence type="ECO:0000256" key="5">
    <source>
        <dbReference type="ARBA" id="ARBA00023136"/>
    </source>
</evidence>
<dbReference type="EMBL" id="LDPZ01000066">
    <property type="protein sequence ID" value="KTQ85171.1"/>
    <property type="molecule type" value="Genomic_DNA"/>
</dbReference>
<dbReference type="PANTHER" id="PTHR33529">
    <property type="entry name" value="SLR0882 PROTEIN-RELATED"/>
    <property type="match status" value="1"/>
</dbReference>
<comment type="subcellular location">
    <subcellularLocation>
        <location evidence="1">Cell membrane</location>
        <topology evidence="1">Multi-pass membrane protein</topology>
    </subcellularLocation>
</comment>